<dbReference type="RefSeq" id="WP_184514175.1">
    <property type="nucleotide sequence ID" value="NZ_JACIJD010000003.1"/>
</dbReference>
<accession>A0A840Y1W2</accession>
<feature type="compositionally biased region" description="Basic residues" evidence="1">
    <location>
        <begin position="39"/>
        <end position="52"/>
    </location>
</feature>
<proteinExistence type="predicted"/>
<evidence type="ECO:0008006" key="4">
    <source>
        <dbReference type="Google" id="ProtNLM"/>
    </source>
</evidence>
<comment type="caution">
    <text evidence="2">The sequence shown here is derived from an EMBL/GenBank/DDBJ whole genome shotgun (WGS) entry which is preliminary data.</text>
</comment>
<feature type="region of interest" description="Disordered" evidence="1">
    <location>
        <begin position="1"/>
        <end position="52"/>
    </location>
</feature>
<keyword evidence="3" id="KW-1185">Reference proteome</keyword>
<dbReference type="Proteomes" id="UP000580654">
    <property type="component" value="Unassembled WGS sequence"/>
</dbReference>
<gene>
    <name evidence="2" type="ORF">FHS87_000818</name>
</gene>
<evidence type="ECO:0000313" key="2">
    <source>
        <dbReference type="EMBL" id="MBB5692799.1"/>
    </source>
</evidence>
<dbReference type="AlphaFoldDB" id="A0A840Y1W2"/>
<organism evidence="2 3">
    <name type="scientific">Muricoccus pecuniae</name>
    <dbReference type="NCBI Taxonomy" id="693023"/>
    <lineage>
        <taxon>Bacteria</taxon>
        <taxon>Pseudomonadati</taxon>
        <taxon>Pseudomonadota</taxon>
        <taxon>Alphaproteobacteria</taxon>
        <taxon>Acetobacterales</taxon>
        <taxon>Roseomonadaceae</taxon>
        <taxon>Muricoccus</taxon>
    </lineage>
</organism>
<protein>
    <recommendedName>
        <fullName evidence="4">HNH endonuclease</fullName>
    </recommendedName>
</protein>
<dbReference type="EMBL" id="JACIJD010000003">
    <property type="protein sequence ID" value="MBB5692799.1"/>
    <property type="molecule type" value="Genomic_DNA"/>
</dbReference>
<evidence type="ECO:0000256" key="1">
    <source>
        <dbReference type="SAM" id="MobiDB-lite"/>
    </source>
</evidence>
<evidence type="ECO:0000313" key="3">
    <source>
        <dbReference type="Proteomes" id="UP000580654"/>
    </source>
</evidence>
<name>A0A840Y1W2_9PROT</name>
<reference evidence="2 3" key="1">
    <citation type="submission" date="2020-08" db="EMBL/GenBank/DDBJ databases">
        <title>Genomic Encyclopedia of Type Strains, Phase IV (KMG-IV): sequencing the most valuable type-strain genomes for metagenomic binning, comparative biology and taxonomic classification.</title>
        <authorList>
            <person name="Goeker M."/>
        </authorList>
    </citation>
    <scope>NUCLEOTIDE SEQUENCE [LARGE SCALE GENOMIC DNA]</scope>
    <source>
        <strain evidence="2 3">DSM 25622</strain>
    </source>
</reference>
<sequence>MSRRHEKRAARQERGPPPEPAGDATCPLCLRPIPPGARASRHHLTPRLKGGTHRGTVLMHHICHQAIHARFTETELARHFTDPDILRAEPRLADFLGWVAGKPPDFHAPTRASRERLPKWR</sequence>